<dbReference type="InterPro" id="IPR036431">
    <property type="entry name" value="ARID_dom_sf"/>
</dbReference>
<evidence type="ECO:0000313" key="3">
    <source>
        <dbReference type="Proteomes" id="UP000326396"/>
    </source>
</evidence>
<dbReference type="SMART" id="SM01014">
    <property type="entry name" value="ARID"/>
    <property type="match status" value="1"/>
</dbReference>
<name>A0A5N6PJU3_9ASTR</name>
<dbReference type="Gene3D" id="1.10.150.60">
    <property type="entry name" value="ARID DNA-binding domain"/>
    <property type="match status" value="1"/>
</dbReference>
<dbReference type="Pfam" id="PF01388">
    <property type="entry name" value="ARID"/>
    <property type="match status" value="1"/>
</dbReference>
<proteinExistence type="predicted"/>
<dbReference type="PROSITE" id="PS51011">
    <property type="entry name" value="ARID"/>
    <property type="match status" value="1"/>
</dbReference>
<comment type="caution">
    <text evidence="2">The sequence shown here is derived from an EMBL/GenBank/DDBJ whole genome shotgun (WGS) entry which is preliminary data.</text>
</comment>
<sequence>MKNPNSILGDRLYSGIREQRLRMNANKGFSHARNTYDDNNKPQEINNDNNMAVSCVNNLNEKVENHSVDKNEKENIESYFEGYFDQNSKEIEEGEIEADSDTKHHITEHWRQWEEFAKSVKWFYKEHFNQKDKKYPSKLPNGCDIELLDLYMYVEEAGGYFKVAKDNKWPKIAIKLGFDKAYATNLMIIYQGYLDLMSWKYLVTKHGENKIGEPSGSMSMNEEVAEKVSNMEEDEKVDMEDVQEENKESVGIGAIQNEELDFQIEDFDDVDLNQEDYEILIG</sequence>
<gene>
    <name evidence="2" type="ORF">E3N88_08621</name>
</gene>
<dbReference type="GO" id="GO:0003677">
    <property type="term" value="F:DNA binding"/>
    <property type="evidence" value="ECO:0007669"/>
    <property type="project" value="InterPro"/>
</dbReference>
<dbReference type="SUPFAM" id="SSF46774">
    <property type="entry name" value="ARID-like"/>
    <property type="match status" value="1"/>
</dbReference>
<evidence type="ECO:0000313" key="2">
    <source>
        <dbReference type="EMBL" id="KAD6453915.1"/>
    </source>
</evidence>
<dbReference type="EMBL" id="SZYD01000004">
    <property type="protein sequence ID" value="KAD6453915.1"/>
    <property type="molecule type" value="Genomic_DNA"/>
</dbReference>
<feature type="domain" description="ARID" evidence="1">
    <location>
        <begin position="110"/>
        <end position="202"/>
    </location>
</feature>
<dbReference type="CDD" id="cd16100">
    <property type="entry name" value="ARID"/>
    <property type="match status" value="1"/>
</dbReference>
<dbReference type="InterPro" id="IPR001606">
    <property type="entry name" value="ARID_dom"/>
</dbReference>
<dbReference type="OrthoDB" id="338531at2759"/>
<dbReference type="SMART" id="SM00501">
    <property type="entry name" value="BRIGHT"/>
    <property type="match status" value="1"/>
</dbReference>
<protein>
    <recommendedName>
        <fullName evidence="1">ARID domain-containing protein</fullName>
    </recommendedName>
</protein>
<dbReference type="AlphaFoldDB" id="A0A5N6PJU3"/>
<accession>A0A5N6PJU3</accession>
<reference evidence="2 3" key="1">
    <citation type="submission" date="2019-05" db="EMBL/GenBank/DDBJ databases">
        <title>Mikania micrantha, genome provides insights into the molecular mechanism of rapid growth.</title>
        <authorList>
            <person name="Liu B."/>
        </authorList>
    </citation>
    <scope>NUCLEOTIDE SEQUENCE [LARGE SCALE GENOMIC DNA]</scope>
    <source>
        <strain evidence="2">NLD-2019</strain>
        <tissue evidence="2">Leaf</tissue>
    </source>
</reference>
<evidence type="ECO:0000259" key="1">
    <source>
        <dbReference type="PROSITE" id="PS51011"/>
    </source>
</evidence>
<organism evidence="2 3">
    <name type="scientific">Mikania micrantha</name>
    <name type="common">bitter vine</name>
    <dbReference type="NCBI Taxonomy" id="192012"/>
    <lineage>
        <taxon>Eukaryota</taxon>
        <taxon>Viridiplantae</taxon>
        <taxon>Streptophyta</taxon>
        <taxon>Embryophyta</taxon>
        <taxon>Tracheophyta</taxon>
        <taxon>Spermatophyta</taxon>
        <taxon>Magnoliopsida</taxon>
        <taxon>eudicotyledons</taxon>
        <taxon>Gunneridae</taxon>
        <taxon>Pentapetalae</taxon>
        <taxon>asterids</taxon>
        <taxon>campanulids</taxon>
        <taxon>Asterales</taxon>
        <taxon>Asteraceae</taxon>
        <taxon>Asteroideae</taxon>
        <taxon>Heliantheae alliance</taxon>
        <taxon>Eupatorieae</taxon>
        <taxon>Mikania</taxon>
    </lineage>
</organism>
<dbReference type="Proteomes" id="UP000326396">
    <property type="component" value="Linkage Group LG12"/>
</dbReference>
<keyword evidence="3" id="KW-1185">Reference proteome</keyword>